<dbReference type="InterPro" id="IPR036390">
    <property type="entry name" value="WH_DNA-bd_sf"/>
</dbReference>
<evidence type="ECO:0000256" key="1">
    <source>
        <dbReference type="ARBA" id="ARBA00023015"/>
    </source>
</evidence>
<keyword evidence="1" id="KW-0805">Transcription regulation</keyword>
<organism evidence="5 6">
    <name type="scientific">Plantibacter flavus</name>
    <dbReference type="NCBI Taxonomy" id="150123"/>
    <lineage>
        <taxon>Bacteria</taxon>
        <taxon>Bacillati</taxon>
        <taxon>Actinomycetota</taxon>
        <taxon>Actinomycetes</taxon>
        <taxon>Micrococcales</taxon>
        <taxon>Microbacteriaceae</taxon>
        <taxon>Plantibacter</taxon>
    </lineage>
</organism>
<dbReference type="InterPro" id="IPR036388">
    <property type="entry name" value="WH-like_DNA-bd_sf"/>
</dbReference>
<dbReference type="PROSITE" id="PS01117">
    <property type="entry name" value="HTH_MARR_1"/>
    <property type="match status" value="1"/>
</dbReference>
<dbReference type="RefSeq" id="WP_123539745.1">
    <property type="nucleotide sequence ID" value="NZ_FXAP01000004.1"/>
</dbReference>
<protein>
    <submittedName>
        <fullName evidence="5">MarR family transcriptional regulator</fullName>
    </submittedName>
</protein>
<evidence type="ECO:0000259" key="4">
    <source>
        <dbReference type="PROSITE" id="PS50995"/>
    </source>
</evidence>
<dbReference type="PANTHER" id="PTHR39515">
    <property type="entry name" value="CONSERVED PROTEIN"/>
    <property type="match status" value="1"/>
</dbReference>
<evidence type="ECO:0000256" key="2">
    <source>
        <dbReference type="ARBA" id="ARBA00023125"/>
    </source>
</evidence>
<dbReference type="Gene3D" id="1.10.10.10">
    <property type="entry name" value="Winged helix-like DNA-binding domain superfamily/Winged helix DNA-binding domain"/>
    <property type="match status" value="1"/>
</dbReference>
<dbReference type="InterPro" id="IPR000835">
    <property type="entry name" value="HTH_MarR-typ"/>
</dbReference>
<gene>
    <name evidence="5" type="ORF">EDD42_2949</name>
</gene>
<keyword evidence="2" id="KW-0238">DNA-binding</keyword>
<feature type="domain" description="HTH marR-type" evidence="4">
    <location>
        <begin position="31"/>
        <end position="161"/>
    </location>
</feature>
<dbReference type="AlphaFoldDB" id="A0A3N2C5P8"/>
<dbReference type="EMBL" id="RKHL01000001">
    <property type="protein sequence ID" value="ROR82853.1"/>
    <property type="molecule type" value="Genomic_DNA"/>
</dbReference>
<dbReference type="Pfam" id="PF01047">
    <property type="entry name" value="MarR"/>
    <property type="match status" value="1"/>
</dbReference>
<dbReference type="GO" id="GO:0003677">
    <property type="term" value="F:DNA binding"/>
    <property type="evidence" value="ECO:0007669"/>
    <property type="project" value="UniProtKB-KW"/>
</dbReference>
<dbReference type="PANTHER" id="PTHR39515:SF2">
    <property type="entry name" value="HTH-TYPE TRANSCRIPTIONAL REGULATOR RV0880"/>
    <property type="match status" value="1"/>
</dbReference>
<dbReference type="GO" id="GO:0003700">
    <property type="term" value="F:DNA-binding transcription factor activity"/>
    <property type="evidence" value="ECO:0007669"/>
    <property type="project" value="InterPro"/>
</dbReference>
<dbReference type="SUPFAM" id="SSF46785">
    <property type="entry name" value="Winged helix' DNA-binding domain"/>
    <property type="match status" value="1"/>
</dbReference>
<dbReference type="Proteomes" id="UP000266915">
    <property type="component" value="Unassembled WGS sequence"/>
</dbReference>
<evidence type="ECO:0000256" key="3">
    <source>
        <dbReference type="ARBA" id="ARBA00023163"/>
    </source>
</evidence>
<dbReference type="SMART" id="SM00347">
    <property type="entry name" value="HTH_MARR"/>
    <property type="match status" value="1"/>
</dbReference>
<keyword evidence="3" id="KW-0804">Transcription</keyword>
<accession>A0A3N2C5P8</accession>
<dbReference type="InterPro" id="IPR023187">
    <property type="entry name" value="Tscrpt_reg_MarR-type_CS"/>
</dbReference>
<dbReference type="PROSITE" id="PS50995">
    <property type="entry name" value="HTH_MARR_2"/>
    <property type="match status" value="1"/>
</dbReference>
<reference evidence="5 6" key="1">
    <citation type="submission" date="2018-11" db="EMBL/GenBank/DDBJ databases">
        <title>Sequencing the genomes of 1000 actinobacteria strains.</title>
        <authorList>
            <person name="Klenk H.-P."/>
        </authorList>
    </citation>
    <scope>NUCLEOTIDE SEQUENCE [LARGE SCALE GENOMIC DNA]</scope>
    <source>
        <strain evidence="5 6">DSM 14012</strain>
    </source>
</reference>
<sequence length="163" mass="17415">MSIDHDAQVGPAAADDAAAGTAHDLAIGAVEEQFALLVNRIRNGIRDRAERISPGLQPAGYKLLSMVSRSGAIRAGALAEMLATDKSAVSRLIHQLETLGLVTRTPDPEDGRASLVVATAEGERRMESTRANDQAMLYQQLSSWDEAEVRRLAELLAKLNGAL</sequence>
<name>A0A3N2C5P8_9MICO</name>
<comment type="caution">
    <text evidence="5">The sequence shown here is derived from an EMBL/GenBank/DDBJ whole genome shotgun (WGS) entry which is preliminary data.</text>
</comment>
<dbReference type="InterPro" id="IPR052526">
    <property type="entry name" value="HTH-type_Bedaq_tolerance"/>
</dbReference>
<keyword evidence="6" id="KW-1185">Reference proteome</keyword>
<evidence type="ECO:0000313" key="5">
    <source>
        <dbReference type="EMBL" id="ROR82853.1"/>
    </source>
</evidence>
<dbReference type="PRINTS" id="PR00598">
    <property type="entry name" value="HTHMARR"/>
</dbReference>
<proteinExistence type="predicted"/>
<evidence type="ECO:0000313" key="6">
    <source>
        <dbReference type="Proteomes" id="UP000266915"/>
    </source>
</evidence>